<dbReference type="NCBIfam" id="TIGR01200">
    <property type="entry name" value="GLPGLI"/>
    <property type="match status" value="1"/>
</dbReference>
<proteinExistence type="predicted"/>
<protein>
    <submittedName>
        <fullName evidence="2">GLPGLI family protein</fullName>
    </submittedName>
</protein>
<dbReference type="Pfam" id="PF09697">
    <property type="entry name" value="Porph_ging"/>
    <property type="match status" value="1"/>
</dbReference>
<keyword evidence="1" id="KW-0472">Membrane</keyword>
<gene>
    <name evidence="2" type="ORF">ACFQ2C_11735</name>
</gene>
<name>A0ABW3RMN9_9SPHI</name>
<comment type="caution">
    <text evidence="2">The sequence shown here is derived from an EMBL/GenBank/DDBJ whole genome shotgun (WGS) entry which is preliminary data.</text>
</comment>
<keyword evidence="1" id="KW-0812">Transmembrane</keyword>
<dbReference type="RefSeq" id="WP_380896805.1">
    <property type="nucleotide sequence ID" value="NZ_JBHTKY010000016.1"/>
</dbReference>
<reference evidence="3" key="1">
    <citation type="journal article" date="2019" name="Int. J. Syst. Evol. Microbiol.">
        <title>The Global Catalogue of Microorganisms (GCM) 10K type strain sequencing project: providing services to taxonomists for standard genome sequencing and annotation.</title>
        <authorList>
            <consortium name="The Broad Institute Genomics Platform"/>
            <consortium name="The Broad Institute Genome Sequencing Center for Infectious Disease"/>
            <person name="Wu L."/>
            <person name="Ma J."/>
        </authorList>
    </citation>
    <scope>NUCLEOTIDE SEQUENCE [LARGE SCALE GENOMIC DNA]</scope>
    <source>
        <strain evidence="3">CCUG 52468</strain>
    </source>
</reference>
<keyword evidence="1" id="KW-1133">Transmembrane helix</keyword>
<organism evidence="2 3">
    <name type="scientific">Sphingobacterium daejeonense</name>
    <dbReference type="NCBI Taxonomy" id="371142"/>
    <lineage>
        <taxon>Bacteria</taxon>
        <taxon>Pseudomonadati</taxon>
        <taxon>Bacteroidota</taxon>
        <taxon>Sphingobacteriia</taxon>
        <taxon>Sphingobacteriales</taxon>
        <taxon>Sphingobacteriaceae</taxon>
        <taxon>Sphingobacterium</taxon>
    </lineage>
</organism>
<evidence type="ECO:0000313" key="3">
    <source>
        <dbReference type="Proteomes" id="UP001597205"/>
    </source>
</evidence>
<evidence type="ECO:0000313" key="2">
    <source>
        <dbReference type="EMBL" id="MFD1166278.1"/>
    </source>
</evidence>
<dbReference type="EMBL" id="JBHTKY010000016">
    <property type="protein sequence ID" value="MFD1166278.1"/>
    <property type="molecule type" value="Genomic_DNA"/>
</dbReference>
<keyword evidence="3" id="KW-1185">Reference proteome</keyword>
<sequence>MININILYTVLFSVLLIPFILRKEHIKQNKFSGYAYYIVKPISDQSSDKTSNLVRDLEPFGDKISESFVFLLEFEKSNSQFTLTDAKGLQKFSERSVSLAAIQYGYSDTIWQKDKIAYSKTYKDFEHKNPVLLKSYLDDPKWKITSEKKNIDKFVCYKATKTLIYKRGKKTFSIPMIAWFCPDIPVSIGPAEFGGLPGIILEVQTNKYLYGLKSIHFKNDVKLIPMPSLSSYTEEELINQLSKFN</sequence>
<feature type="transmembrane region" description="Helical" evidence="1">
    <location>
        <begin position="6"/>
        <end position="21"/>
    </location>
</feature>
<dbReference type="Proteomes" id="UP001597205">
    <property type="component" value="Unassembled WGS sequence"/>
</dbReference>
<dbReference type="InterPro" id="IPR005901">
    <property type="entry name" value="GLPGLI"/>
</dbReference>
<evidence type="ECO:0000256" key="1">
    <source>
        <dbReference type="SAM" id="Phobius"/>
    </source>
</evidence>
<accession>A0ABW3RMN9</accession>